<dbReference type="EMBL" id="CP123973">
    <property type="protein sequence ID" value="WII29795.1"/>
    <property type="molecule type" value="Genomic_DNA"/>
</dbReference>
<keyword evidence="2" id="KW-0614">Plasmid</keyword>
<evidence type="ECO:0000313" key="3">
    <source>
        <dbReference type="Proteomes" id="UP001231316"/>
    </source>
</evidence>
<feature type="compositionally biased region" description="Basic residues" evidence="1">
    <location>
        <begin position="1"/>
        <end position="16"/>
    </location>
</feature>
<evidence type="ECO:0000256" key="1">
    <source>
        <dbReference type="SAM" id="MobiDB-lite"/>
    </source>
</evidence>
<feature type="region of interest" description="Disordered" evidence="1">
    <location>
        <begin position="1"/>
        <end position="29"/>
    </location>
</feature>
<sequence>MDKKKYVKRLKKRKKQEQKQAVPEIPTADKHHSPFGFILSGYKEVKQNANQARIATAALLLQTKPEKSSSRFVLQDYVNTKLDVFAIVSDIKIDPEDPWNSQLLVEQSYFSEYKYTQGATRVDMFRKLATHLWIRFSDITNFEDNDDQAIYISVGDTIHFTAMVGTYRGRIEHGFYATKFGLKDITLEHVGMPYVRDDDPQENILICSNYQRKGDWVAKLKVNPRNLEVKKSRYLSYYERFKYFENGLEGVKKYGLVPNRRGRRKSAWEHYSQC</sequence>
<evidence type="ECO:0000313" key="2">
    <source>
        <dbReference type="EMBL" id="WII29795.1"/>
    </source>
</evidence>
<dbReference type="AlphaFoldDB" id="A0AAX3XAJ4"/>
<proteinExistence type="predicted"/>
<gene>
    <name evidence="2" type="ORF">QFE45_11050</name>
</gene>
<dbReference type="RefSeq" id="WP_284650755.1">
    <property type="nucleotide sequence ID" value="NZ_CP123973.1"/>
</dbReference>
<name>A0AAX3XAJ4_9LACO</name>
<reference evidence="2" key="1">
    <citation type="submission" date="2023-04" db="EMBL/GenBank/DDBJ databases">
        <title>Four porcine-derived lactic acid bacteria strains analyses and their evaluation as potential probiotics based on genomics.</title>
        <authorList>
            <person name="Niu D."/>
        </authorList>
    </citation>
    <scope>NUCLEOTIDE SEQUENCE</scope>
    <source>
        <strain evidence="2">ZSA5</strain>
        <plasmid evidence="2">unnamed2</plasmid>
    </source>
</reference>
<dbReference type="Proteomes" id="UP001231316">
    <property type="component" value="Plasmid unnamed2"/>
</dbReference>
<organism evidence="2 3">
    <name type="scientific">Ligilactobacillus salivarius</name>
    <dbReference type="NCBI Taxonomy" id="1624"/>
    <lineage>
        <taxon>Bacteria</taxon>
        <taxon>Bacillati</taxon>
        <taxon>Bacillota</taxon>
        <taxon>Bacilli</taxon>
        <taxon>Lactobacillales</taxon>
        <taxon>Lactobacillaceae</taxon>
        <taxon>Ligilactobacillus</taxon>
    </lineage>
</organism>
<geneLocation type="plasmid" evidence="2 3">
    <name>unnamed2</name>
</geneLocation>
<accession>A0AAX3XAJ4</accession>
<protein>
    <submittedName>
        <fullName evidence="2">Uncharacterized protein</fullName>
    </submittedName>
</protein>